<accession>A0A336MJC6</accession>
<dbReference type="PANTHER" id="PTHR10671">
    <property type="entry name" value="EPITHELIAL MEMBRANE PROTEIN-RELATED"/>
    <property type="match status" value="1"/>
</dbReference>
<protein>
    <submittedName>
        <fullName evidence="6">CSON002579 protein</fullName>
    </submittedName>
</protein>
<dbReference type="OMA" id="HMFAHWA"/>
<dbReference type="Pfam" id="PF13903">
    <property type="entry name" value="Claudin_2"/>
    <property type="match status" value="1"/>
</dbReference>
<keyword evidence="2 5" id="KW-0812">Transmembrane</keyword>
<reference evidence="6" key="1">
    <citation type="submission" date="2018-07" db="EMBL/GenBank/DDBJ databases">
        <authorList>
            <person name="Quirk P.G."/>
            <person name="Krulwich T.A."/>
        </authorList>
    </citation>
    <scope>NUCLEOTIDE SEQUENCE</scope>
</reference>
<feature type="transmembrane region" description="Helical" evidence="5">
    <location>
        <begin position="313"/>
        <end position="333"/>
    </location>
</feature>
<dbReference type="PANTHER" id="PTHR10671:SF110">
    <property type="entry name" value="FI18012P1"/>
    <property type="match status" value="1"/>
</dbReference>
<dbReference type="VEuPathDB" id="VectorBase:CSON002579"/>
<evidence type="ECO:0000313" key="6">
    <source>
        <dbReference type="EMBL" id="SSX30524.1"/>
    </source>
</evidence>
<dbReference type="EMBL" id="UFQT01001427">
    <property type="protein sequence ID" value="SSX30524.1"/>
    <property type="molecule type" value="Genomic_DNA"/>
</dbReference>
<keyword evidence="3 5" id="KW-1133">Transmembrane helix</keyword>
<dbReference type="InterPro" id="IPR050579">
    <property type="entry name" value="PMP-22/EMP/MP20-like"/>
</dbReference>
<feature type="transmembrane region" description="Helical" evidence="5">
    <location>
        <begin position="385"/>
        <end position="408"/>
    </location>
</feature>
<comment type="subcellular location">
    <subcellularLocation>
        <location evidence="1">Membrane</location>
        <topology evidence="1">Multi-pass membrane protein</topology>
    </subcellularLocation>
</comment>
<name>A0A336MJC6_CULSO</name>
<organism evidence="6">
    <name type="scientific">Culicoides sonorensis</name>
    <name type="common">Biting midge</name>
    <dbReference type="NCBI Taxonomy" id="179676"/>
    <lineage>
        <taxon>Eukaryota</taxon>
        <taxon>Metazoa</taxon>
        <taxon>Ecdysozoa</taxon>
        <taxon>Arthropoda</taxon>
        <taxon>Hexapoda</taxon>
        <taxon>Insecta</taxon>
        <taxon>Pterygota</taxon>
        <taxon>Neoptera</taxon>
        <taxon>Endopterygota</taxon>
        <taxon>Diptera</taxon>
        <taxon>Nematocera</taxon>
        <taxon>Chironomoidea</taxon>
        <taxon>Ceratopogonidae</taxon>
        <taxon>Ceratopogoninae</taxon>
        <taxon>Culicoides</taxon>
        <taxon>Monoculicoides</taxon>
    </lineage>
</organism>
<gene>
    <name evidence="6" type="primary">CSON002579</name>
</gene>
<evidence type="ECO:0000256" key="2">
    <source>
        <dbReference type="ARBA" id="ARBA00022692"/>
    </source>
</evidence>
<evidence type="ECO:0000256" key="3">
    <source>
        <dbReference type="ARBA" id="ARBA00022989"/>
    </source>
</evidence>
<sequence>MSTTSLGQEERKQKLDEYIFQRRVLLGCTAAIGVGLIVWIVAISTDHWFMVTGGKGIFVPETRRFFLSSHSGIWKVCRYAITPVVLSNVSVVRNFSIISHPARVPNLVAEFSKKPFVQEFLKYDTEEMQNSTEISETLKKVLFATWVTNDKDFTTYRDTFHQKLQEKVVKNSNDKHRKIVLVNPTDMKAVKEIAGGSLVSIMFNNTNINVLLPESLKLALFEGWQEKENLVFLLGAYAKALHISPSIVNEEGNEIIIRPPVPPKKSKSVANGYEYRPYKHCKWCQMFPSDQEIDADPSIDDAIIDYNRSEASFAIITVMVMAMGFVFSIYTFMNPRYMFKRLAGGIHFISACTSFVVVQVLAAAVEYEKKYLSFNFPKGSDFSFGYGFILAYMVVVTNFLCFILFMWYSRKRKGDKAATEELGMADEDIAIGR</sequence>
<feature type="transmembrane region" description="Helical" evidence="5">
    <location>
        <begin position="345"/>
        <end position="365"/>
    </location>
</feature>
<dbReference type="Gene3D" id="1.20.140.150">
    <property type="match status" value="2"/>
</dbReference>
<dbReference type="GO" id="GO:0005886">
    <property type="term" value="C:plasma membrane"/>
    <property type="evidence" value="ECO:0007669"/>
    <property type="project" value="TreeGrafter"/>
</dbReference>
<feature type="transmembrane region" description="Helical" evidence="5">
    <location>
        <begin position="24"/>
        <end position="42"/>
    </location>
</feature>
<dbReference type="InterPro" id="IPR004031">
    <property type="entry name" value="PMP22/EMP/MP20/Claudin"/>
</dbReference>
<evidence type="ECO:0000256" key="5">
    <source>
        <dbReference type="SAM" id="Phobius"/>
    </source>
</evidence>
<keyword evidence="4 5" id="KW-0472">Membrane</keyword>
<evidence type="ECO:0000256" key="1">
    <source>
        <dbReference type="ARBA" id="ARBA00004141"/>
    </source>
</evidence>
<proteinExistence type="predicted"/>
<evidence type="ECO:0000256" key="4">
    <source>
        <dbReference type="ARBA" id="ARBA00023136"/>
    </source>
</evidence>
<dbReference type="AlphaFoldDB" id="A0A336MJC6"/>